<name>A0AAV9RL53_9TELE</name>
<organism evidence="1 2">
    <name type="scientific">Crenichthys baileyi</name>
    <name type="common">White River springfish</name>
    <dbReference type="NCBI Taxonomy" id="28760"/>
    <lineage>
        <taxon>Eukaryota</taxon>
        <taxon>Metazoa</taxon>
        <taxon>Chordata</taxon>
        <taxon>Craniata</taxon>
        <taxon>Vertebrata</taxon>
        <taxon>Euteleostomi</taxon>
        <taxon>Actinopterygii</taxon>
        <taxon>Neopterygii</taxon>
        <taxon>Teleostei</taxon>
        <taxon>Neoteleostei</taxon>
        <taxon>Acanthomorphata</taxon>
        <taxon>Ovalentaria</taxon>
        <taxon>Atherinomorphae</taxon>
        <taxon>Cyprinodontiformes</taxon>
        <taxon>Goodeidae</taxon>
        <taxon>Crenichthys</taxon>
    </lineage>
</organism>
<sequence>MSQRELRSFTRRENVLVSQRAPAAIGCCADLETQFDSVTETAERCCWIHRCLLQNIGSSAELHTEPAGAAGSRREDVTH</sequence>
<evidence type="ECO:0000313" key="1">
    <source>
        <dbReference type="EMBL" id="KAK5609700.1"/>
    </source>
</evidence>
<reference evidence="1 2" key="1">
    <citation type="submission" date="2021-06" db="EMBL/GenBank/DDBJ databases">
        <authorList>
            <person name="Palmer J.M."/>
        </authorList>
    </citation>
    <scope>NUCLEOTIDE SEQUENCE [LARGE SCALE GENOMIC DNA]</scope>
    <source>
        <strain evidence="1 2">MEX-2019</strain>
        <tissue evidence="1">Muscle</tissue>
    </source>
</reference>
<keyword evidence="2" id="KW-1185">Reference proteome</keyword>
<protein>
    <submittedName>
        <fullName evidence="1">Uncharacterized protein</fullName>
    </submittedName>
</protein>
<gene>
    <name evidence="1" type="ORF">CRENBAI_026246</name>
</gene>
<comment type="caution">
    <text evidence="1">The sequence shown here is derived from an EMBL/GenBank/DDBJ whole genome shotgun (WGS) entry which is preliminary data.</text>
</comment>
<dbReference type="Proteomes" id="UP001311232">
    <property type="component" value="Unassembled WGS sequence"/>
</dbReference>
<evidence type="ECO:0000313" key="2">
    <source>
        <dbReference type="Proteomes" id="UP001311232"/>
    </source>
</evidence>
<accession>A0AAV9RL53</accession>
<dbReference type="AlphaFoldDB" id="A0AAV9RL53"/>
<proteinExistence type="predicted"/>
<dbReference type="EMBL" id="JAHHUM010001738">
    <property type="protein sequence ID" value="KAK5609700.1"/>
    <property type="molecule type" value="Genomic_DNA"/>
</dbReference>